<keyword evidence="1" id="KW-0175">Coiled coil</keyword>
<feature type="coiled-coil region" evidence="1">
    <location>
        <begin position="181"/>
        <end position="228"/>
    </location>
</feature>
<keyword evidence="4" id="KW-0378">Hydrolase</keyword>
<keyword evidence="5" id="KW-1185">Reference proteome</keyword>
<evidence type="ECO:0000256" key="1">
    <source>
        <dbReference type="SAM" id="Coils"/>
    </source>
</evidence>
<evidence type="ECO:0000259" key="3">
    <source>
        <dbReference type="Pfam" id="PF23078"/>
    </source>
</evidence>
<sequence length="313" mass="35980">MEALSNKESSDETSKDIPTEPETPASDSLDKAEERDLEKTSDKGSEESENKITDEPETKEVPADDKVITKETDVENSKLKEILQPGGESKTPDETTTNITESDQLSSNAEGNVIIPTTNLLEASLNQPQSCAVEEPVIKMEEGIMQGCENQEQQSVNSKLEFPTVSDLNNRLRKLITSFQRNFKKEEIKNAQKAKRLERKEKIEQIVREREMQKLEMLQRRWSKKEENDFFKTISTFGVQRYKFSKCQNVTTRNQHCSSCLIMVLIGAGKYDWNKFRAISRLDKKFDDTLTEYFRAFYAMCKRVCGKKLSEEE</sequence>
<feature type="region of interest" description="Disordered" evidence="2">
    <location>
        <begin position="1"/>
        <end position="106"/>
    </location>
</feature>
<keyword evidence="4" id="KW-0347">Helicase</keyword>
<proteinExistence type="predicted"/>
<evidence type="ECO:0000313" key="4">
    <source>
        <dbReference type="EMBL" id="ODM96298.1"/>
    </source>
</evidence>
<evidence type="ECO:0000256" key="2">
    <source>
        <dbReference type="SAM" id="MobiDB-lite"/>
    </source>
</evidence>
<reference evidence="4 5" key="1">
    <citation type="journal article" date="2016" name="Genome Biol. Evol.">
        <title>Gene Family Evolution Reflects Adaptation to Soil Environmental Stressors in the Genome of the Collembolan Orchesella cincta.</title>
        <authorList>
            <person name="Faddeeva-Vakhrusheva A."/>
            <person name="Derks M.F."/>
            <person name="Anvar S.Y."/>
            <person name="Agamennone V."/>
            <person name="Suring W."/>
            <person name="Smit S."/>
            <person name="van Straalen N.M."/>
            <person name="Roelofs D."/>
        </authorList>
    </citation>
    <scope>NUCLEOTIDE SEQUENCE [LARGE SCALE GENOMIC DNA]</scope>
    <source>
        <tissue evidence="4">Mixed pool</tissue>
    </source>
</reference>
<protein>
    <submittedName>
        <fullName evidence="4">Chromodomain-helicase-DNA-binding protein 8</fullName>
    </submittedName>
</protein>
<dbReference type="AlphaFoldDB" id="A0A1D2MTS5"/>
<dbReference type="InterPro" id="IPR056342">
    <property type="entry name" value="HTH_CHD6-9"/>
</dbReference>
<dbReference type="PANTHER" id="PTHR46850:SF1">
    <property type="entry name" value="CHROMODOMAIN-HELICASE-DNA-BINDING PROTEIN 9"/>
    <property type="match status" value="1"/>
</dbReference>
<accession>A0A1D2MTS5</accession>
<keyword evidence="4" id="KW-0067">ATP-binding</keyword>
<feature type="non-terminal residue" evidence="4">
    <location>
        <position position="313"/>
    </location>
</feature>
<dbReference type="Proteomes" id="UP000094527">
    <property type="component" value="Unassembled WGS sequence"/>
</dbReference>
<dbReference type="GO" id="GO:0004386">
    <property type="term" value="F:helicase activity"/>
    <property type="evidence" value="ECO:0007669"/>
    <property type="project" value="UniProtKB-KW"/>
</dbReference>
<name>A0A1D2MTS5_ORCCI</name>
<gene>
    <name evidence="4" type="ORF">Ocin01_10392</name>
</gene>
<dbReference type="Pfam" id="PF23078">
    <property type="entry name" value="HTH_CHD6-9"/>
    <property type="match status" value="1"/>
</dbReference>
<dbReference type="STRING" id="48709.A0A1D2MTS5"/>
<keyword evidence="4" id="KW-0547">Nucleotide-binding</keyword>
<dbReference type="GO" id="GO:0003677">
    <property type="term" value="F:DNA binding"/>
    <property type="evidence" value="ECO:0007669"/>
    <property type="project" value="UniProtKB-KW"/>
</dbReference>
<organism evidence="4 5">
    <name type="scientific">Orchesella cincta</name>
    <name type="common">Springtail</name>
    <name type="synonym">Podura cincta</name>
    <dbReference type="NCBI Taxonomy" id="48709"/>
    <lineage>
        <taxon>Eukaryota</taxon>
        <taxon>Metazoa</taxon>
        <taxon>Ecdysozoa</taxon>
        <taxon>Arthropoda</taxon>
        <taxon>Hexapoda</taxon>
        <taxon>Collembola</taxon>
        <taxon>Entomobryomorpha</taxon>
        <taxon>Entomobryoidea</taxon>
        <taxon>Orchesellidae</taxon>
        <taxon>Orchesellinae</taxon>
        <taxon>Orchesella</taxon>
    </lineage>
</organism>
<comment type="caution">
    <text evidence="4">The sequence shown here is derived from an EMBL/GenBank/DDBJ whole genome shotgun (WGS) entry which is preliminary data.</text>
</comment>
<feature type="compositionally biased region" description="Polar residues" evidence="2">
    <location>
        <begin position="94"/>
        <end position="106"/>
    </location>
</feature>
<dbReference type="InterPro" id="IPR051493">
    <property type="entry name" value="CHD"/>
</dbReference>
<dbReference type="EMBL" id="LJIJ01000555">
    <property type="protein sequence ID" value="ODM96298.1"/>
    <property type="molecule type" value="Genomic_DNA"/>
</dbReference>
<feature type="domain" description="Chromodomain-helicase-DNA-binding protein 6-9 tri-helical" evidence="3">
    <location>
        <begin position="199"/>
        <end position="313"/>
    </location>
</feature>
<dbReference type="OrthoDB" id="5857104at2759"/>
<feature type="compositionally biased region" description="Basic and acidic residues" evidence="2">
    <location>
        <begin position="28"/>
        <end position="81"/>
    </location>
</feature>
<keyword evidence="4" id="KW-0238">DNA-binding</keyword>
<feature type="compositionally biased region" description="Basic and acidic residues" evidence="2">
    <location>
        <begin position="8"/>
        <end position="18"/>
    </location>
</feature>
<dbReference type="PANTHER" id="PTHR46850">
    <property type="entry name" value="CHROMODOMAIN-HELICASE-DNA-BINDING PROTEIN 9"/>
    <property type="match status" value="1"/>
</dbReference>
<evidence type="ECO:0000313" key="5">
    <source>
        <dbReference type="Proteomes" id="UP000094527"/>
    </source>
</evidence>